<gene>
    <name evidence="2" type="ORF">Agabi119p4_6247</name>
</gene>
<dbReference type="EMBL" id="JABXXO010000009">
    <property type="protein sequence ID" value="KAF7770273.1"/>
    <property type="molecule type" value="Genomic_DNA"/>
</dbReference>
<feature type="domain" description="Dienelactone hydrolase" evidence="1">
    <location>
        <begin position="39"/>
        <end position="266"/>
    </location>
</feature>
<evidence type="ECO:0000259" key="1">
    <source>
        <dbReference type="Pfam" id="PF01738"/>
    </source>
</evidence>
<dbReference type="PANTHER" id="PTHR17630">
    <property type="entry name" value="DIENELACTONE HYDROLASE"/>
    <property type="match status" value="1"/>
</dbReference>
<evidence type="ECO:0000313" key="2">
    <source>
        <dbReference type="EMBL" id="KAF7770273.1"/>
    </source>
</evidence>
<evidence type="ECO:0000313" key="3">
    <source>
        <dbReference type="Proteomes" id="UP000629468"/>
    </source>
</evidence>
<dbReference type="Pfam" id="PF01738">
    <property type="entry name" value="DLH"/>
    <property type="match status" value="1"/>
</dbReference>
<protein>
    <recommendedName>
        <fullName evidence="1">Dienelactone hydrolase domain-containing protein</fullName>
    </recommendedName>
</protein>
<reference evidence="2 3" key="1">
    <citation type="journal article" name="Sci. Rep.">
        <title>Telomere-to-telomere assembled and centromere annotated genomes of the two main subspecies of the button mushroom Agaricus bisporus reveal especially polymorphic chromosome ends.</title>
        <authorList>
            <person name="Sonnenberg A.S.M."/>
            <person name="Sedaghat-Telgerd N."/>
            <person name="Lavrijssen B."/>
            <person name="Ohm R.A."/>
            <person name="Hendrickx P.M."/>
            <person name="Scholtmeijer K."/>
            <person name="Baars J.J.P."/>
            <person name="van Peer A."/>
        </authorList>
    </citation>
    <scope>NUCLEOTIDE SEQUENCE [LARGE SCALE GENOMIC DNA]</scope>
    <source>
        <strain evidence="2 3">H119_p4</strain>
    </source>
</reference>
<proteinExistence type="predicted"/>
<dbReference type="AlphaFoldDB" id="A0A8H7F011"/>
<dbReference type="Gene3D" id="3.40.50.1820">
    <property type="entry name" value="alpha/beta hydrolase"/>
    <property type="match status" value="1"/>
</dbReference>
<sequence>MSCPDCTTGSNLPGTPKGVLKDDGSYFAAAPEGGEGSEHKRAVLLLTDAFGLGLDNPKIMADYFAEQLHCDVWVPDIWAGKPLVKESELKLPEKAGEKIGFLGWSRFYMTMLPKIGKIISNRPSVVDKRIKNFINKIKAENKYENMGAVGYCFGGACCARLAATDAVDTVVICHPGNFSLKLIDKFIIPVSFVCAEDDFTFPTAKRQKAERLLAQRAKDDKRGVEYEFQDYKGTVHGFAARPNTQLPEIKEAFEKSLEQTVSWFKKRL</sequence>
<dbReference type="Proteomes" id="UP000629468">
    <property type="component" value="Unassembled WGS sequence"/>
</dbReference>
<dbReference type="InterPro" id="IPR002925">
    <property type="entry name" value="Dienelactn_hydro"/>
</dbReference>
<organism evidence="2 3">
    <name type="scientific">Agaricus bisporus var. burnettii</name>
    <dbReference type="NCBI Taxonomy" id="192524"/>
    <lineage>
        <taxon>Eukaryota</taxon>
        <taxon>Fungi</taxon>
        <taxon>Dikarya</taxon>
        <taxon>Basidiomycota</taxon>
        <taxon>Agaricomycotina</taxon>
        <taxon>Agaricomycetes</taxon>
        <taxon>Agaricomycetidae</taxon>
        <taxon>Agaricales</taxon>
        <taxon>Agaricineae</taxon>
        <taxon>Agaricaceae</taxon>
        <taxon>Agaricus</taxon>
    </lineage>
</organism>
<dbReference type="GO" id="GO:0016787">
    <property type="term" value="F:hydrolase activity"/>
    <property type="evidence" value="ECO:0007669"/>
    <property type="project" value="InterPro"/>
</dbReference>
<comment type="caution">
    <text evidence="2">The sequence shown here is derived from an EMBL/GenBank/DDBJ whole genome shotgun (WGS) entry which is preliminary data.</text>
</comment>
<dbReference type="InterPro" id="IPR029058">
    <property type="entry name" value="AB_hydrolase_fold"/>
</dbReference>
<dbReference type="SUPFAM" id="SSF53474">
    <property type="entry name" value="alpha/beta-Hydrolases"/>
    <property type="match status" value="1"/>
</dbReference>
<accession>A0A8H7F011</accession>
<name>A0A8H7F011_AGABI</name>
<dbReference type="PANTHER" id="PTHR17630:SF44">
    <property type="entry name" value="PROTEIN AIM2"/>
    <property type="match status" value="1"/>
</dbReference>